<comment type="function">
    <text evidence="7">Catalyzes the specific phosphorylation of the 3-hydroxyl group of shikimic acid using ATP as a cosubstrate.</text>
</comment>
<evidence type="ECO:0000256" key="6">
    <source>
        <dbReference type="ARBA" id="ARBA00023141"/>
    </source>
</evidence>
<evidence type="ECO:0000256" key="2">
    <source>
        <dbReference type="ARBA" id="ARBA00022679"/>
    </source>
</evidence>
<keyword evidence="7" id="KW-0479">Metal-binding</keyword>
<keyword evidence="3 7" id="KW-0547">Nucleotide-binding</keyword>
<keyword evidence="9" id="KW-1185">Reference proteome</keyword>
<dbReference type="Gene3D" id="3.40.50.300">
    <property type="entry name" value="P-loop containing nucleotide triphosphate hydrolases"/>
    <property type="match status" value="1"/>
</dbReference>
<comment type="caution">
    <text evidence="8">The sequence shown here is derived from an EMBL/GenBank/DDBJ whole genome shotgun (WGS) entry which is preliminary data.</text>
</comment>
<feature type="binding site" evidence="7">
    <location>
        <begin position="11"/>
        <end position="16"/>
    </location>
    <ligand>
        <name>ATP</name>
        <dbReference type="ChEBI" id="CHEBI:30616"/>
    </ligand>
</feature>
<evidence type="ECO:0000313" key="8">
    <source>
        <dbReference type="EMBL" id="MBD1365268.1"/>
    </source>
</evidence>
<feature type="binding site" evidence="7">
    <location>
        <position position="79"/>
    </location>
    <ligand>
        <name>substrate</name>
    </ligand>
</feature>
<comment type="cofactor">
    <cofactor evidence="7">
        <name>Mg(2+)</name>
        <dbReference type="ChEBI" id="CHEBI:18420"/>
    </cofactor>
    <text evidence="7">Binds 1 Mg(2+) ion per subunit.</text>
</comment>
<dbReference type="PANTHER" id="PTHR21087">
    <property type="entry name" value="SHIKIMATE KINASE"/>
    <property type="match status" value="1"/>
</dbReference>
<comment type="similarity">
    <text evidence="7">Belongs to the shikimate kinase family.</text>
</comment>
<dbReference type="PANTHER" id="PTHR21087:SF16">
    <property type="entry name" value="SHIKIMATE KINASE 1, CHLOROPLASTIC"/>
    <property type="match status" value="1"/>
</dbReference>
<comment type="catalytic activity">
    <reaction evidence="7">
        <text>shikimate + ATP = 3-phosphoshikimate + ADP + H(+)</text>
        <dbReference type="Rhea" id="RHEA:13121"/>
        <dbReference type="ChEBI" id="CHEBI:15378"/>
        <dbReference type="ChEBI" id="CHEBI:30616"/>
        <dbReference type="ChEBI" id="CHEBI:36208"/>
        <dbReference type="ChEBI" id="CHEBI:145989"/>
        <dbReference type="ChEBI" id="CHEBI:456216"/>
        <dbReference type="EC" id="2.7.1.71"/>
    </reaction>
</comment>
<keyword evidence="7" id="KW-0460">Magnesium</keyword>
<feature type="binding site" evidence="7">
    <location>
        <position position="140"/>
    </location>
    <ligand>
        <name>substrate</name>
    </ligand>
</feature>
<dbReference type="Proteomes" id="UP000606600">
    <property type="component" value="Unassembled WGS sequence"/>
</dbReference>
<evidence type="ECO:0000256" key="7">
    <source>
        <dbReference type="HAMAP-Rule" id="MF_00109"/>
    </source>
</evidence>
<dbReference type="EC" id="2.7.1.71" evidence="7"/>
<sequence>MSRVYLIGFMGCGKTSWGKKLAAGLGYNFIDLDHVLEAQVGSTIAEYFASHGEEAFRKLESEVLKQTEYPENVIVSTGGGLPCFFDNMDWMNSHGQTLYIQLSPKGLASRLENAKTPRPVLQGKKGDELVAFIEHKLAEREGFYLQATHYVDGIDMSVEKLVEIVGLEKIA</sequence>
<dbReference type="InterPro" id="IPR027417">
    <property type="entry name" value="P-loop_NTPase"/>
</dbReference>
<comment type="pathway">
    <text evidence="7">Metabolic intermediate biosynthesis; chorismate biosynthesis; chorismate from D-erythrose 4-phosphate and phosphoenolpyruvate: step 5/7.</text>
</comment>
<dbReference type="PRINTS" id="PR01100">
    <property type="entry name" value="SHIKIMTKNASE"/>
</dbReference>
<evidence type="ECO:0000256" key="1">
    <source>
        <dbReference type="ARBA" id="ARBA00022605"/>
    </source>
</evidence>
<dbReference type="GO" id="GO:0004765">
    <property type="term" value="F:shikimate kinase activity"/>
    <property type="evidence" value="ECO:0007669"/>
    <property type="project" value="UniProtKB-EC"/>
</dbReference>
<keyword evidence="7" id="KW-0963">Cytoplasm</keyword>
<dbReference type="EMBL" id="JACWMY010000008">
    <property type="protein sequence ID" value="MBD1365268.1"/>
    <property type="molecule type" value="Genomic_DNA"/>
</dbReference>
<gene>
    <name evidence="7" type="primary">aroK</name>
    <name evidence="8" type="ORF">IDJ77_15740</name>
</gene>
<dbReference type="InterPro" id="IPR000623">
    <property type="entry name" value="Shikimate_kinase/TSH1"/>
</dbReference>
<keyword evidence="5 7" id="KW-0067">ATP-binding</keyword>
<evidence type="ECO:0000256" key="5">
    <source>
        <dbReference type="ARBA" id="ARBA00022840"/>
    </source>
</evidence>
<evidence type="ECO:0000256" key="3">
    <source>
        <dbReference type="ARBA" id="ARBA00022741"/>
    </source>
</evidence>
<comment type="subcellular location">
    <subcellularLocation>
        <location evidence="7">Cytoplasm</location>
    </subcellularLocation>
</comment>
<accession>A0ABR7WSU9</accession>
<comment type="subunit">
    <text evidence="7">Monomer.</text>
</comment>
<dbReference type="HAMAP" id="MF_00109">
    <property type="entry name" value="Shikimate_kinase"/>
    <property type="match status" value="1"/>
</dbReference>
<reference evidence="8 9" key="1">
    <citation type="submission" date="2020-09" db="EMBL/GenBank/DDBJ databases">
        <title>Novel species of Mucilaginibacter isolated from a glacier on the Tibetan Plateau.</title>
        <authorList>
            <person name="Liu Q."/>
            <person name="Xin Y.-H."/>
        </authorList>
    </citation>
    <scope>NUCLEOTIDE SEQUENCE [LARGE SCALE GENOMIC DNA]</scope>
    <source>
        <strain evidence="8 9">ZT4R22</strain>
    </source>
</reference>
<evidence type="ECO:0000313" key="9">
    <source>
        <dbReference type="Proteomes" id="UP000606600"/>
    </source>
</evidence>
<dbReference type="CDD" id="cd00464">
    <property type="entry name" value="SK"/>
    <property type="match status" value="1"/>
</dbReference>
<keyword evidence="6 7" id="KW-0057">Aromatic amino acid biosynthesis</keyword>
<feature type="binding site" evidence="7">
    <location>
        <position position="57"/>
    </location>
    <ligand>
        <name>substrate</name>
    </ligand>
</feature>
<evidence type="ECO:0000256" key="4">
    <source>
        <dbReference type="ARBA" id="ARBA00022777"/>
    </source>
</evidence>
<comment type="caution">
    <text evidence="7">Lacks conserved residue(s) required for the propagation of feature annotation.</text>
</comment>
<dbReference type="NCBIfam" id="NF010555">
    <property type="entry name" value="PRK13949.1"/>
    <property type="match status" value="1"/>
</dbReference>
<feature type="binding site" evidence="7">
    <location>
        <position position="33"/>
    </location>
    <ligand>
        <name>substrate</name>
    </ligand>
</feature>
<dbReference type="RefSeq" id="WP_191189932.1">
    <property type="nucleotide sequence ID" value="NZ_JACWMY010000008.1"/>
</dbReference>
<proteinExistence type="inferred from homology"/>
<protein>
    <recommendedName>
        <fullName evidence="7">Shikimate kinase</fullName>
        <shortName evidence="7">SK</shortName>
        <ecNumber evidence="7">2.7.1.71</ecNumber>
    </recommendedName>
</protein>
<keyword evidence="2 7" id="KW-0808">Transferase</keyword>
<keyword evidence="4 7" id="KW-0418">Kinase</keyword>
<dbReference type="InterPro" id="IPR031322">
    <property type="entry name" value="Shikimate/glucono_kinase"/>
</dbReference>
<organism evidence="8 9">
    <name type="scientific">Mucilaginibacter pankratovii</name>
    <dbReference type="NCBI Taxonomy" id="2772110"/>
    <lineage>
        <taxon>Bacteria</taxon>
        <taxon>Pseudomonadati</taxon>
        <taxon>Bacteroidota</taxon>
        <taxon>Sphingobacteriia</taxon>
        <taxon>Sphingobacteriales</taxon>
        <taxon>Sphingobacteriaceae</taxon>
        <taxon>Mucilaginibacter</taxon>
    </lineage>
</organism>
<dbReference type="Pfam" id="PF01202">
    <property type="entry name" value="SKI"/>
    <property type="match status" value="1"/>
</dbReference>
<dbReference type="SUPFAM" id="SSF52540">
    <property type="entry name" value="P-loop containing nucleoside triphosphate hydrolases"/>
    <property type="match status" value="1"/>
</dbReference>
<feature type="binding site" evidence="7">
    <location>
        <position position="118"/>
    </location>
    <ligand>
        <name>ATP</name>
        <dbReference type="ChEBI" id="CHEBI:30616"/>
    </ligand>
</feature>
<name>A0ABR7WSU9_9SPHI</name>
<keyword evidence="1 7" id="KW-0028">Amino-acid biosynthesis</keyword>
<feature type="binding site" evidence="7">
    <location>
        <position position="15"/>
    </location>
    <ligand>
        <name>Mg(2+)</name>
        <dbReference type="ChEBI" id="CHEBI:18420"/>
    </ligand>
</feature>